<dbReference type="Gene3D" id="1.10.287.110">
    <property type="entry name" value="DnaJ domain"/>
    <property type="match status" value="2"/>
</dbReference>
<evidence type="ECO:0000256" key="6">
    <source>
        <dbReference type="SAM" id="SignalP"/>
    </source>
</evidence>
<dbReference type="Pfam" id="PF00226">
    <property type="entry name" value="DnaJ"/>
    <property type="match status" value="1"/>
</dbReference>
<dbReference type="InterPro" id="IPR001623">
    <property type="entry name" value="DnaJ_domain"/>
</dbReference>
<evidence type="ECO:0000256" key="2">
    <source>
        <dbReference type="ARBA" id="ARBA00022771"/>
    </source>
</evidence>
<feature type="signal peptide" evidence="6">
    <location>
        <begin position="1"/>
        <end position="17"/>
    </location>
</feature>
<keyword evidence="9" id="KW-1185">Reference proteome</keyword>
<feature type="compositionally biased region" description="Acidic residues" evidence="5">
    <location>
        <begin position="415"/>
        <end position="429"/>
    </location>
</feature>
<evidence type="ECO:0000256" key="4">
    <source>
        <dbReference type="PROSITE-ProRule" id="PRU00175"/>
    </source>
</evidence>
<dbReference type="CDD" id="cd06257">
    <property type="entry name" value="DnaJ"/>
    <property type="match status" value="2"/>
</dbReference>
<evidence type="ECO:0000259" key="8">
    <source>
        <dbReference type="PROSITE" id="PS50089"/>
    </source>
</evidence>
<dbReference type="SMART" id="SM00184">
    <property type="entry name" value="RING"/>
    <property type="match status" value="1"/>
</dbReference>
<feature type="region of interest" description="Disordered" evidence="5">
    <location>
        <begin position="76"/>
        <end position="108"/>
    </location>
</feature>
<feature type="region of interest" description="Disordered" evidence="5">
    <location>
        <begin position="392"/>
        <end position="429"/>
    </location>
</feature>
<dbReference type="AlphaFoldDB" id="A0A914DC97"/>
<evidence type="ECO:0000256" key="3">
    <source>
        <dbReference type="ARBA" id="ARBA00022833"/>
    </source>
</evidence>
<dbReference type="Pfam" id="PF13639">
    <property type="entry name" value="zf-RING_2"/>
    <property type="match status" value="1"/>
</dbReference>
<feature type="region of interest" description="Disordered" evidence="5">
    <location>
        <begin position="166"/>
        <end position="197"/>
    </location>
</feature>
<dbReference type="SUPFAM" id="SSF57850">
    <property type="entry name" value="RING/U-box"/>
    <property type="match status" value="1"/>
</dbReference>
<dbReference type="PANTHER" id="PTHR15710">
    <property type="entry name" value="E3 UBIQUITIN-PROTEIN LIGASE PRAJA"/>
    <property type="match status" value="1"/>
</dbReference>
<dbReference type="InterPro" id="IPR013083">
    <property type="entry name" value="Znf_RING/FYVE/PHD"/>
</dbReference>
<evidence type="ECO:0000313" key="10">
    <source>
        <dbReference type="WBParaSite" id="ACRNAN_scaffold234.g19448.t1"/>
    </source>
</evidence>
<dbReference type="PROSITE" id="PS50076">
    <property type="entry name" value="DNAJ_2"/>
    <property type="match status" value="2"/>
</dbReference>
<dbReference type="SMART" id="SM00271">
    <property type="entry name" value="DnaJ"/>
    <property type="match status" value="2"/>
</dbReference>
<dbReference type="GO" id="GO:0008270">
    <property type="term" value="F:zinc ion binding"/>
    <property type="evidence" value="ECO:0007669"/>
    <property type="project" value="UniProtKB-KW"/>
</dbReference>
<dbReference type="PROSITE" id="PS50089">
    <property type="entry name" value="ZF_RING_2"/>
    <property type="match status" value="1"/>
</dbReference>
<dbReference type="InterPro" id="IPR036869">
    <property type="entry name" value="J_dom_sf"/>
</dbReference>
<dbReference type="Proteomes" id="UP000887540">
    <property type="component" value="Unplaced"/>
</dbReference>
<keyword evidence="3" id="KW-0862">Zinc</keyword>
<feature type="domain" description="RING-type" evidence="8">
    <location>
        <begin position="329"/>
        <end position="372"/>
    </location>
</feature>
<dbReference type="Gene3D" id="3.30.40.10">
    <property type="entry name" value="Zinc/RING finger domain, C3HC4 (zinc finger)"/>
    <property type="match status" value="1"/>
</dbReference>
<feature type="chain" id="PRO_5036987813" evidence="6">
    <location>
        <begin position="18"/>
        <end position="429"/>
    </location>
</feature>
<sequence length="429" mass="50659">MKLDIFLVLLWKLVIVALEIWDEDPYEIFGLKKNFTHEELELQYRKLVKIHQPSLGGDIKTFNQIKQAYTSLKEDYKKSHNNSQKPLPQVNKSTQPSETPKRKNPETEAYNPYRVLGLWKGISMDALERTYNKLLLENDPDLGGDPQKYNDIKKAYDIIQDRENYRIQQEKEQERKKKAAEKDKRRKDNEKNRKILDDVPGFKSSNVRYKIYEAGPKANLPSTEAQILGTIAIGFIVIVIWFLCRKLPEKPPVVITRQREQPRYEDNRTWEYQGEEQWYENFEPSEISLLARFLVMINYHWTAPVPASHKFIDRLPRIPVNDENFETDCPICLISYGEESRKAITQLECGHMFHRDCAIDWLLVSNTCPYCRHEYPTDNPLYIEYQRLMAEAHAQQDEEAQQAQQDEEPQKAQQDEESQQNIEEDYPLD</sequence>
<dbReference type="InterPro" id="IPR001841">
    <property type="entry name" value="Znf_RING"/>
</dbReference>
<evidence type="ECO:0000256" key="5">
    <source>
        <dbReference type="SAM" id="MobiDB-lite"/>
    </source>
</evidence>
<accession>A0A914DC97</accession>
<reference evidence="10" key="1">
    <citation type="submission" date="2022-11" db="UniProtKB">
        <authorList>
            <consortium name="WormBaseParasite"/>
        </authorList>
    </citation>
    <scope>IDENTIFICATION</scope>
</reference>
<evidence type="ECO:0000313" key="9">
    <source>
        <dbReference type="Proteomes" id="UP000887540"/>
    </source>
</evidence>
<dbReference type="WBParaSite" id="ACRNAN_scaffold234.g19448.t1">
    <property type="protein sequence ID" value="ACRNAN_scaffold234.g19448.t1"/>
    <property type="gene ID" value="ACRNAN_scaffold234.g19448"/>
</dbReference>
<name>A0A914DC97_9BILA</name>
<feature type="domain" description="J" evidence="7">
    <location>
        <begin position="24"/>
        <end position="77"/>
    </location>
</feature>
<evidence type="ECO:0000256" key="1">
    <source>
        <dbReference type="ARBA" id="ARBA00022723"/>
    </source>
</evidence>
<feature type="compositionally biased region" description="Polar residues" evidence="5">
    <location>
        <begin position="81"/>
        <end position="98"/>
    </location>
</feature>
<dbReference type="SUPFAM" id="SSF46565">
    <property type="entry name" value="Chaperone J-domain"/>
    <property type="match status" value="2"/>
</dbReference>
<feature type="domain" description="J" evidence="7">
    <location>
        <begin position="111"/>
        <end position="173"/>
    </location>
</feature>
<keyword evidence="6" id="KW-0732">Signal</keyword>
<protein>
    <submittedName>
        <fullName evidence="10">J domain-containing protein</fullName>
    </submittedName>
</protein>
<keyword evidence="1" id="KW-0479">Metal-binding</keyword>
<keyword evidence="2 4" id="KW-0863">Zinc-finger</keyword>
<organism evidence="9 10">
    <name type="scientific">Acrobeloides nanus</name>
    <dbReference type="NCBI Taxonomy" id="290746"/>
    <lineage>
        <taxon>Eukaryota</taxon>
        <taxon>Metazoa</taxon>
        <taxon>Ecdysozoa</taxon>
        <taxon>Nematoda</taxon>
        <taxon>Chromadorea</taxon>
        <taxon>Rhabditida</taxon>
        <taxon>Tylenchina</taxon>
        <taxon>Cephalobomorpha</taxon>
        <taxon>Cephaloboidea</taxon>
        <taxon>Cephalobidae</taxon>
        <taxon>Acrobeloides</taxon>
    </lineage>
</organism>
<proteinExistence type="predicted"/>
<evidence type="ECO:0000259" key="7">
    <source>
        <dbReference type="PROSITE" id="PS50076"/>
    </source>
</evidence>